<evidence type="ECO:0000313" key="2">
    <source>
        <dbReference type="Proteomes" id="UP000789366"/>
    </source>
</evidence>
<accession>A0ACA9RH17</accession>
<reference evidence="1" key="1">
    <citation type="submission" date="2021-06" db="EMBL/GenBank/DDBJ databases">
        <authorList>
            <person name="Kallberg Y."/>
            <person name="Tangrot J."/>
            <person name="Rosling A."/>
        </authorList>
    </citation>
    <scope>NUCLEOTIDE SEQUENCE</scope>
    <source>
        <strain evidence="1">28 12/20/2015</strain>
    </source>
</reference>
<comment type="caution">
    <text evidence="1">The sequence shown here is derived from an EMBL/GenBank/DDBJ whole genome shotgun (WGS) entry which is preliminary data.</text>
</comment>
<organism evidence="1 2">
    <name type="scientific">Cetraspora pellucida</name>
    <dbReference type="NCBI Taxonomy" id="1433469"/>
    <lineage>
        <taxon>Eukaryota</taxon>
        <taxon>Fungi</taxon>
        <taxon>Fungi incertae sedis</taxon>
        <taxon>Mucoromycota</taxon>
        <taxon>Glomeromycotina</taxon>
        <taxon>Glomeromycetes</taxon>
        <taxon>Diversisporales</taxon>
        <taxon>Gigasporaceae</taxon>
        <taxon>Cetraspora</taxon>
    </lineage>
</organism>
<feature type="non-terminal residue" evidence="1">
    <location>
        <position position="75"/>
    </location>
</feature>
<gene>
    <name evidence="1" type="ORF">SPELUC_LOCUS17415</name>
</gene>
<dbReference type="EMBL" id="CAJVPW010071285">
    <property type="protein sequence ID" value="CAG8793241.1"/>
    <property type="molecule type" value="Genomic_DNA"/>
</dbReference>
<name>A0ACA9RH17_9GLOM</name>
<evidence type="ECO:0000313" key="1">
    <source>
        <dbReference type="EMBL" id="CAG8793241.1"/>
    </source>
</evidence>
<dbReference type="Proteomes" id="UP000789366">
    <property type="component" value="Unassembled WGS sequence"/>
</dbReference>
<feature type="non-terminal residue" evidence="1">
    <location>
        <position position="1"/>
    </location>
</feature>
<protein>
    <submittedName>
        <fullName evidence="1">1350_t:CDS:1</fullName>
    </submittedName>
</protein>
<proteinExistence type="predicted"/>
<sequence length="75" mass="8866">TSMYGAILDQMIFEHYVQIKMPSLYSHFQRVDVQLTVACFPWFLSLYINSMPLTYAFRVLDCFFMEGPRVLFQIG</sequence>
<keyword evidence="2" id="KW-1185">Reference proteome</keyword>